<organism evidence="1 2">
    <name type="scientific">Paraclostridium sordellii</name>
    <name type="common">Clostridium sordellii</name>
    <dbReference type="NCBI Taxonomy" id="1505"/>
    <lineage>
        <taxon>Bacteria</taxon>
        <taxon>Bacillati</taxon>
        <taxon>Bacillota</taxon>
        <taxon>Clostridia</taxon>
        <taxon>Peptostreptococcales</taxon>
        <taxon>Peptostreptococcaceae</taxon>
        <taxon>Paraclostridium</taxon>
    </lineage>
</organism>
<evidence type="ECO:0000313" key="2">
    <source>
        <dbReference type="Proteomes" id="UP000032811"/>
    </source>
</evidence>
<evidence type="ECO:0000313" key="1">
    <source>
        <dbReference type="EMBL" id="CEJ74240.1"/>
    </source>
</evidence>
<gene>
    <name evidence="1" type="ORF">ATCC9714_21281</name>
</gene>
<dbReference type="RefSeq" id="WP_057545234.1">
    <property type="nucleotide sequence ID" value="NZ_CDNJ01000003.1"/>
</dbReference>
<name>A0ABM9RQB1_PARSO</name>
<keyword evidence="2" id="KW-1185">Reference proteome</keyword>
<sequence length="227" mass="26537">MDKINNMVDKSLDLYANNLVIRGLAETIKILNPALSIADGVLLSSINNLQQKRMKAFFDELESGNINLSEEIIKSDDFLHKYMITRNVVVKTNRKEKIKIFAMLFKSSINNKGDFAVDLYEEYLDILDELSYRELYILAKLYKYENEYPLEPNENELQRCNKFWNEFTNEIKNDLNIDEEELDAILTRINRTGCYKEIVGTYVDYNGGKGKLTPIFNRIQKLINSEY</sequence>
<protein>
    <submittedName>
        <fullName evidence="1">Uncharacterized protein</fullName>
    </submittedName>
</protein>
<dbReference type="Proteomes" id="UP000032811">
    <property type="component" value="Chromosome 1"/>
</dbReference>
<accession>A0ABM9RQB1</accession>
<dbReference type="EMBL" id="LN679998">
    <property type="protein sequence ID" value="CEJ74240.1"/>
    <property type="molecule type" value="Genomic_DNA"/>
</dbReference>
<reference evidence="1 2" key="1">
    <citation type="submission" date="2014-11" db="EMBL/GenBank/DDBJ databases">
        <authorList>
            <person name="Aslett M.A."/>
            <person name="De Silva N."/>
        </authorList>
    </citation>
    <scope>NUCLEOTIDE SEQUENCE [LARGE SCALE GENOMIC DNA]</scope>
    <source>
        <strain evidence="1 2">ATCC9714</strain>
    </source>
</reference>
<dbReference type="GeneID" id="97537964"/>
<proteinExistence type="predicted"/>